<dbReference type="OrthoDB" id="7432755at2"/>
<reference evidence="1 2" key="1">
    <citation type="submission" date="2019-11" db="EMBL/GenBank/DDBJ databases">
        <authorList>
            <person name="Dong K."/>
        </authorList>
    </citation>
    <scope>NUCLEOTIDE SEQUENCE [LARGE SCALE GENOMIC DNA]</scope>
    <source>
        <strain evidence="1 2">NBRC 111993</strain>
    </source>
</reference>
<dbReference type="SUPFAM" id="SSF46689">
    <property type="entry name" value="Homeodomain-like"/>
    <property type="match status" value="1"/>
</dbReference>
<evidence type="ECO:0000313" key="1">
    <source>
        <dbReference type="EMBL" id="MTH79405.1"/>
    </source>
</evidence>
<dbReference type="InterPro" id="IPR009057">
    <property type="entry name" value="Homeodomain-like_sf"/>
</dbReference>
<keyword evidence="2" id="KW-1185">Reference proteome</keyword>
<dbReference type="InterPro" id="IPR036388">
    <property type="entry name" value="WH-like_DNA-bd_sf"/>
</dbReference>
<dbReference type="Gene3D" id="1.10.10.10">
    <property type="entry name" value="Winged helix-like DNA-binding domain superfamily/Winged helix DNA-binding domain"/>
    <property type="match status" value="1"/>
</dbReference>
<dbReference type="RefSeq" id="WP_155096757.1">
    <property type="nucleotide sequence ID" value="NZ_WMIE01000014.1"/>
</dbReference>
<proteinExistence type="predicted"/>
<accession>A0A6L6JDU6</accession>
<dbReference type="AlphaFoldDB" id="A0A6L6JDU6"/>
<organism evidence="1 2">
    <name type="scientific">Paracoccus aestuariivivens</name>
    <dbReference type="NCBI Taxonomy" id="1820333"/>
    <lineage>
        <taxon>Bacteria</taxon>
        <taxon>Pseudomonadati</taxon>
        <taxon>Pseudomonadota</taxon>
        <taxon>Alphaproteobacteria</taxon>
        <taxon>Rhodobacterales</taxon>
        <taxon>Paracoccaceae</taxon>
        <taxon>Paracoccus</taxon>
    </lineage>
</organism>
<sequence length="200" mass="22696">MNLPALRPRKYRLHGRTITRTEAAAMMGVTEARIDEWVDLGAPMRSVDTRGRAATFDCTELTEWLLNSEQDIRPKRHEGDDLPPSAQEIADVIGRERTLFLIGRLPQSGSRPWRVCLYVPTRIGPDHPLVSLIGWRDANLLVREFGGIILQPSNCRFLHRRWRTTEVRRLHGAGWAVRDIAGMLDISARQVANIVSVKMA</sequence>
<gene>
    <name evidence="1" type="ORF">GL286_16935</name>
</gene>
<dbReference type="EMBL" id="WMIE01000014">
    <property type="protein sequence ID" value="MTH79405.1"/>
    <property type="molecule type" value="Genomic_DNA"/>
</dbReference>
<dbReference type="Proteomes" id="UP000478183">
    <property type="component" value="Unassembled WGS sequence"/>
</dbReference>
<protein>
    <submittedName>
        <fullName evidence="1">Uncharacterized protein</fullName>
    </submittedName>
</protein>
<name>A0A6L6JDU6_9RHOB</name>
<evidence type="ECO:0000313" key="2">
    <source>
        <dbReference type="Proteomes" id="UP000478183"/>
    </source>
</evidence>
<comment type="caution">
    <text evidence="1">The sequence shown here is derived from an EMBL/GenBank/DDBJ whole genome shotgun (WGS) entry which is preliminary data.</text>
</comment>